<accession>A0A4P6F8V0</accession>
<feature type="region of interest" description="Disordered" evidence="1">
    <location>
        <begin position="126"/>
        <end position="147"/>
    </location>
</feature>
<dbReference type="EMBL" id="CP035493">
    <property type="protein sequence ID" value="QAY69737.1"/>
    <property type="molecule type" value="Genomic_DNA"/>
</dbReference>
<gene>
    <name evidence="2" type="ORF">ET471_06525</name>
</gene>
<evidence type="ECO:0000313" key="2">
    <source>
        <dbReference type="EMBL" id="QAY69737.1"/>
    </source>
</evidence>
<protein>
    <submittedName>
        <fullName evidence="2">Plasmid replication, integration and excision activator</fullName>
    </submittedName>
</protein>
<reference evidence="2 3" key="1">
    <citation type="submission" date="2019-01" db="EMBL/GenBank/DDBJ databases">
        <title>Genome sequencing of strain FW10M-9.</title>
        <authorList>
            <person name="Heo J."/>
            <person name="Kim S.-J."/>
            <person name="Kim J.-S."/>
            <person name="Hong S.-B."/>
            <person name="Kwon S.-W."/>
        </authorList>
    </citation>
    <scope>NUCLEOTIDE SEQUENCE [LARGE SCALE GENOMIC DNA]</scope>
    <source>
        <strain evidence="2 3">FW10M-9</strain>
    </source>
</reference>
<dbReference type="RefSeq" id="WP_129187128.1">
    <property type="nucleotide sequence ID" value="NZ_CP035493.1"/>
</dbReference>
<dbReference type="KEGG" id="xya:ET471_06525"/>
<dbReference type="AlphaFoldDB" id="A0A4P6F8V0"/>
<dbReference type="Proteomes" id="UP000292118">
    <property type="component" value="Chromosome"/>
</dbReference>
<dbReference type="OrthoDB" id="4299905at2"/>
<organism evidence="2 3">
    <name type="scientific">Xylanimonas protaetiae</name>
    <dbReference type="NCBI Taxonomy" id="2509457"/>
    <lineage>
        <taxon>Bacteria</taxon>
        <taxon>Bacillati</taxon>
        <taxon>Actinomycetota</taxon>
        <taxon>Actinomycetes</taxon>
        <taxon>Micrococcales</taxon>
        <taxon>Promicromonosporaceae</taxon>
        <taxon>Xylanimonas</taxon>
    </lineage>
</organism>
<evidence type="ECO:0000313" key="3">
    <source>
        <dbReference type="Proteomes" id="UP000292118"/>
    </source>
</evidence>
<keyword evidence="3" id="KW-1185">Reference proteome</keyword>
<proteinExistence type="predicted"/>
<evidence type="ECO:0000256" key="1">
    <source>
        <dbReference type="SAM" id="MobiDB-lite"/>
    </source>
</evidence>
<name>A0A4P6F8V0_9MICO</name>
<sequence>MAIARRFPIAHAAVFPNGAFLHGVVEPVTDFQVEQRKDGSRPQQRDKETGLPIWQCTVIDGDEDARARNVGVVVKFAAEVIPVPPKNTSGLPWTPVEFVGLTAMPYVDTNGQNPRLAWSFRADGFASPNHAAQPAPSAKPPEPKAAA</sequence>